<dbReference type="GO" id="GO:0005886">
    <property type="term" value="C:plasma membrane"/>
    <property type="evidence" value="ECO:0007669"/>
    <property type="project" value="UniProtKB-SubCell"/>
</dbReference>
<feature type="transmembrane region" description="Helical" evidence="7">
    <location>
        <begin position="71"/>
        <end position="89"/>
    </location>
</feature>
<keyword evidence="10" id="KW-1185">Reference proteome</keyword>
<proteinExistence type="predicted"/>
<sequence>MNIKVRLSILNFFEFFVWGSWLISAGVYMSSTLAFTGIQIGAVYATMGITSLFMPTIVGVIADRWIPVEKLFGYCHWLIVGLLLLLTQVQSFSYFYAIMFLVNCFYMPSISLNYSVSYAVLSKMNLDIIKNFPSIRVWGTIGFIVAAWAIDLLDWSTSKNQFILSASASAFLGIYAFTLPKSKVSIPDNTIESKSFWQRFGSEALSIFKNRRLFIFFIFSIFMGSVLQITNIWGVPFLNDFALNYPDSFAVRHSVFLLSLSQISETIFILAIPFFYKKYGIKIVILISMIAWVFRFGFFGIGNPEGMGLGFLIASMIIYGMAFDFFNISGSLYVEEETPENMRSSAQGIFAMTTGGLGPILGAYSSGYIVDFFTKNSLKEWPTIWFVFAGYALVIAVAFAIFFKYKHNFKQDFKHIKH</sequence>
<comment type="subcellular location">
    <subcellularLocation>
        <location evidence="1">Cell membrane</location>
        <topology evidence="1">Multi-pass membrane protein</topology>
    </subcellularLocation>
</comment>
<dbReference type="EMBL" id="CP071869">
    <property type="protein sequence ID" value="QTE22838.1"/>
    <property type="molecule type" value="Genomic_DNA"/>
</dbReference>
<evidence type="ECO:0000256" key="6">
    <source>
        <dbReference type="ARBA" id="ARBA00023136"/>
    </source>
</evidence>
<dbReference type="GO" id="GO:0015212">
    <property type="term" value="F:cytidine transmembrane transporter activity"/>
    <property type="evidence" value="ECO:0007669"/>
    <property type="project" value="TreeGrafter"/>
</dbReference>
<evidence type="ECO:0000313" key="10">
    <source>
        <dbReference type="Proteomes" id="UP000663920"/>
    </source>
</evidence>
<dbReference type="PANTHER" id="PTHR23522:SF4">
    <property type="entry name" value="NUCLEOSIDE PERMEASE NUPG-RELATED"/>
    <property type="match status" value="1"/>
</dbReference>
<evidence type="ECO:0000256" key="3">
    <source>
        <dbReference type="ARBA" id="ARBA00022475"/>
    </source>
</evidence>
<dbReference type="InterPro" id="IPR036259">
    <property type="entry name" value="MFS_trans_sf"/>
</dbReference>
<keyword evidence="5 7" id="KW-1133">Transmembrane helix</keyword>
<feature type="transmembrane region" description="Helical" evidence="7">
    <location>
        <begin position="133"/>
        <end position="150"/>
    </location>
</feature>
<accession>A0A975CNG1</accession>
<gene>
    <name evidence="9" type="ORF">J3359_00760</name>
</gene>
<keyword evidence="2" id="KW-0813">Transport</keyword>
<feature type="transmembrane region" description="Helical" evidence="7">
    <location>
        <begin position="213"/>
        <end position="235"/>
    </location>
</feature>
<dbReference type="Proteomes" id="UP000663920">
    <property type="component" value="Chromosome"/>
</dbReference>
<dbReference type="SUPFAM" id="SSF103473">
    <property type="entry name" value="MFS general substrate transporter"/>
    <property type="match status" value="1"/>
</dbReference>
<keyword evidence="4 7" id="KW-0812">Transmembrane</keyword>
<evidence type="ECO:0000256" key="1">
    <source>
        <dbReference type="ARBA" id="ARBA00004651"/>
    </source>
</evidence>
<dbReference type="InterPro" id="IPR020846">
    <property type="entry name" value="MFS_dom"/>
</dbReference>
<feature type="transmembrane region" description="Helical" evidence="7">
    <location>
        <begin position="349"/>
        <end position="370"/>
    </location>
</feature>
<reference evidence="9 10" key="1">
    <citation type="submission" date="2021-03" db="EMBL/GenBank/DDBJ databases">
        <title>Complete genome of Polaribacter_sp.SM13.</title>
        <authorList>
            <person name="Jeong S.W."/>
            <person name="Bae J.W."/>
        </authorList>
    </citation>
    <scope>NUCLEOTIDE SEQUENCE [LARGE SCALE GENOMIC DNA]</scope>
    <source>
        <strain evidence="9 10">SM13</strain>
    </source>
</reference>
<dbReference type="KEGG" id="pcea:J3359_00760"/>
<dbReference type="AlphaFoldDB" id="A0A975CNG1"/>
<dbReference type="Pfam" id="PF03825">
    <property type="entry name" value="Nuc_H_symport"/>
    <property type="match status" value="1"/>
</dbReference>
<feature type="transmembrane region" description="Helical" evidence="7">
    <location>
        <begin position="12"/>
        <end position="35"/>
    </location>
</feature>
<feature type="transmembrane region" description="Helical" evidence="7">
    <location>
        <begin position="95"/>
        <end position="121"/>
    </location>
</feature>
<evidence type="ECO:0000313" key="9">
    <source>
        <dbReference type="EMBL" id="QTE22838.1"/>
    </source>
</evidence>
<feature type="transmembrane region" description="Helical" evidence="7">
    <location>
        <begin position="307"/>
        <end position="328"/>
    </location>
</feature>
<feature type="transmembrane region" description="Helical" evidence="7">
    <location>
        <begin position="382"/>
        <end position="403"/>
    </location>
</feature>
<evidence type="ECO:0000256" key="7">
    <source>
        <dbReference type="SAM" id="Phobius"/>
    </source>
</evidence>
<dbReference type="RefSeq" id="WP_208078808.1">
    <property type="nucleotide sequence ID" value="NZ_CP071869.1"/>
</dbReference>
<dbReference type="PROSITE" id="PS50850">
    <property type="entry name" value="MFS"/>
    <property type="match status" value="1"/>
</dbReference>
<keyword evidence="6 7" id="KW-0472">Membrane</keyword>
<feature type="transmembrane region" description="Helical" evidence="7">
    <location>
        <begin position="162"/>
        <end position="179"/>
    </location>
</feature>
<name>A0A975CNG1_9FLAO</name>
<evidence type="ECO:0000256" key="4">
    <source>
        <dbReference type="ARBA" id="ARBA00022692"/>
    </source>
</evidence>
<organism evidence="9 10">
    <name type="scientific">Polaribacter cellanae</name>
    <dbReference type="NCBI Taxonomy" id="2818493"/>
    <lineage>
        <taxon>Bacteria</taxon>
        <taxon>Pseudomonadati</taxon>
        <taxon>Bacteroidota</taxon>
        <taxon>Flavobacteriia</taxon>
        <taxon>Flavobacteriales</taxon>
        <taxon>Flavobacteriaceae</taxon>
    </lineage>
</organism>
<dbReference type="Gene3D" id="1.20.1250.20">
    <property type="entry name" value="MFS general substrate transporter like domains"/>
    <property type="match status" value="2"/>
</dbReference>
<dbReference type="PANTHER" id="PTHR23522">
    <property type="entry name" value="BLL5896 PROTEIN"/>
    <property type="match status" value="1"/>
</dbReference>
<dbReference type="InterPro" id="IPR004740">
    <property type="entry name" value="Nuc_H_symport"/>
</dbReference>
<feature type="transmembrane region" description="Helical" evidence="7">
    <location>
        <begin position="283"/>
        <end position="301"/>
    </location>
</feature>
<dbReference type="GO" id="GO:0015213">
    <property type="term" value="F:uridine transmembrane transporter activity"/>
    <property type="evidence" value="ECO:0007669"/>
    <property type="project" value="TreeGrafter"/>
</dbReference>
<feature type="domain" description="Major facilitator superfamily (MFS) profile" evidence="8">
    <location>
        <begin position="212"/>
        <end position="418"/>
    </location>
</feature>
<evidence type="ECO:0000256" key="5">
    <source>
        <dbReference type="ARBA" id="ARBA00022989"/>
    </source>
</evidence>
<evidence type="ECO:0000256" key="2">
    <source>
        <dbReference type="ARBA" id="ARBA00022448"/>
    </source>
</evidence>
<keyword evidence="3" id="KW-1003">Cell membrane</keyword>
<feature type="transmembrane region" description="Helical" evidence="7">
    <location>
        <begin position="41"/>
        <end position="62"/>
    </location>
</feature>
<protein>
    <submittedName>
        <fullName evidence="9">MFS transporter</fullName>
    </submittedName>
</protein>
<feature type="transmembrane region" description="Helical" evidence="7">
    <location>
        <begin position="255"/>
        <end position="276"/>
    </location>
</feature>
<evidence type="ECO:0000259" key="8">
    <source>
        <dbReference type="PROSITE" id="PS50850"/>
    </source>
</evidence>